<dbReference type="CDD" id="cd05233">
    <property type="entry name" value="SDR_c"/>
    <property type="match status" value="1"/>
</dbReference>
<dbReference type="SUPFAM" id="SSF51735">
    <property type="entry name" value="NAD(P)-binding Rossmann-fold domains"/>
    <property type="match status" value="1"/>
</dbReference>
<dbReference type="PANTHER" id="PTHR42879:SF2">
    <property type="entry name" value="3-OXOACYL-[ACYL-CARRIER-PROTEIN] REDUCTASE FABG"/>
    <property type="match status" value="1"/>
</dbReference>
<evidence type="ECO:0000313" key="5">
    <source>
        <dbReference type="Proteomes" id="UP000316609"/>
    </source>
</evidence>
<dbReference type="PRINTS" id="PR00081">
    <property type="entry name" value="GDHRDH"/>
</dbReference>
<evidence type="ECO:0000256" key="2">
    <source>
        <dbReference type="RuleBase" id="RU000363"/>
    </source>
</evidence>
<dbReference type="PROSITE" id="PS00061">
    <property type="entry name" value="ADH_SHORT"/>
    <property type="match status" value="1"/>
</dbReference>
<dbReference type="SMART" id="SM00822">
    <property type="entry name" value="PKS_KR"/>
    <property type="match status" value="1"/>
</dbReference>
<dbReference type="InterPro" id="IPR057326">
    <property type="entry name" value="KR_dom"/>
</dbReference>
<gene>
    <name evidence="4" type="ORF">E6K78_10020</name>
</gene>
<evidence type="ECO:0000259" key="3">
    <source>
        <dbReference type="SMART" id="SM00822"/>
    </source>
</evidence>
<dbReference type="Proteomes" id="UP000316609">
    <property type="component" value="Unassembled WGS sequence"/>
</dbReference>
<comment type="similarity">
    <text evidence="1 2">Belongs to the short-chain dehydrogenases/reductases (SDR) family.</text>
</comment>
<evidence type="ECO:0000256" key="1">
    <source>
        <dbReference type="ARBA" id="ARBA00006484"/>
    </source>
</evidence>
<dbReference type="Gene3D" id="3.40.50.720">
    <property type="entry name" value="NAD(P)-binding Rossmann-like Domain"/>
    <property type="match status" value="1"/>
</dbReference>
<dbReference type="PRINTS" id="PR00080">
    <property type="entry name" value="SDRFAMILY"/>
</dbReference>
<dbReference type="PANTHER" id="PTHR42879">
    <property type="entry name" value="3-OXOACYL-(ACYL-CARRIER-PROTEIN) REDUCTASE"/>
    <property type="match status" value="1"/>
</dbReference>
<dbReference type="InterPro" id="IPR002347">
    <property type="entry name" value="SDR_fam"/>
</dbReference>
<dbReference type="Pfam" id="PF00106">
    <property type="entry name" value="adh_short"/>
    <property type="match status" value="1"/>
</dbReference>
<dbReference type="InterPro" id="IPR020904">
    <property type="entry name" value="Sc_DH/Rdtase_CS"/>
</dbReference>
<dbReference type="EMBL" id="VBOY01000097">
    <property type="protein sequence ID" value="TMQ63977.1"/>
    <property type="molecule type" value="Genomic_DNA"/>
</dbReference>
<accession>A0A538TK21</accession>
<proteinExistence type="inferred from homology"/>
<protein>
    <submittedName>
        <fullName evidence="4">SDR family oxidoreductase</fullName>
    </submittedName>
</protein>
<feature type="domain" description="Ketoreductase" evidence="3">
    <location>
        <begin position="13"/>
        <end position="191"/>
    </location>
</feature>
<sequence length="262" mass="27261">MKPQPVPALSGRGAVVTGGGRGIGEAIARSLARAGAAVVVAARTTAEIERVAAALAQGGAAAFAEACDVTREDDVKRLAERARGRLGRVDILINNAGASSSAPLHKVTLEEWDHALAVNVTSAFLCTREFLPDMVERGWGRVVNVGSRAGLEGARYVGPYSAAKHALIGLTRSVALEVAGRGVTVNVVCPGYVDTKMTERTLAHVEQRTGHSPQEALAAVLATTGQQRLIAPDEVALEVLRLCGEGAHDLNGQAIVVEDRAP</sequence>
<dbReference type="FunFam" id="3.40.50.720:FF:000084">
    <property type="entry name" value="Short-chain dehydrogenase reductase"/>
    <property type="match status" value="1"/>
</dbReference>
<name>A0A538TK21_UNCEI</name>
<dbReference type="AlphaFoldDB" id="A0A538TK21"/>
<evidence type="ECO:0000313" key="4">
    <source>
        <dbReference type="EMBL" id="TMQ63977.1"/>
    </source>
</evidence>
<dbReference type="GO" id="GO:0032787">
    <property type="term" value="P:monocarboxylic acid metabolic process"/>
    <property type="evidence" value="ECO:0007669"/>
    <property type="project" value="UniProtKB-ARBA"/>
</dbReference>
<reference evidence="4 5" key="1">
    <citation type="journal article" date="2019" name="Nat. Microbiol.">
        <title>Mediterranean grassland soil C-N compound turnover is dependent on rainfall and depth, and is mediated by genomically divergent microorganisms.</title>
        <authorList>
            <person name="Diamond S."/>
            <person name="Andeer P.F."/>
            <person name="Li Z."/>
            <person name="Crits-Christoph A."/>
            <person name="Burstein D."/>
            <person name="Anantharaman K."/>
            <person name="Lane K.R."/>
            <person name="Thomas B.C."/>
            <person name="Pan C."/>
            <person name="Northen T.R."/>
            <person name="Banfield J.F."/>
        </authorList>
    </citation>
    <scope>NUCLEOTIDE SEQUENCE [LARGE SCALE GENOMIC DNA]</scope>
    <source>
        <strain evidence="4">WS_8</strain>
    </source>
</reference>
<organism evidence="4 5">
    <name type="scientific">Eiseniibacteriota bacterium</name>
    <dbReference type="NCBI Taxonomy" id="2212470"/>
    <lineage>
        <taxon>Bacteria</taxon>
        <taxon>Candidatus Eiseniibacteriota</taxon>
    </lineage>
</organism>
<dbReference type="InterPro" id="IPR036291">
    <property type="entry name" value="NAD(P)-bd_dom_sf"/>
</dbReference>
<comment type="caution">
    <text evidence="4">The sequence shown here is derived from an EMBL/GenBank/DDBJ whole genome shotgun (WGS) entry which is preliminary data.</text>
</comment>
<dbReference type="InterPro" id="IPR050259">
    <property type="entry name" value="SDR"/>
</dbReference>